<dbReference type="PANTHER" id="PTHR24221:SF646">
    <property type="entry name" value="HAEMOLYSIN SECRETION ATP-BINDING PROTEIN"/>
    <property type="match status" value="1"/>
</dbReference>
<dbReference type="Gene3D" id="3.40.50.300">
    <property type="entry name" value="P-loop containing nucleotide triphosphate hydrolases"/>
    <property type="match status" value="2"/>
</dbReference>
<proteinExistence type="predicted"/>
<feature type="compositionally biased region" description="Polar residues" evidence="5">
    <location>
        <begin position="1186"/>
        <end position="1195"/>
    </location>
</feature>
<reference evidence="10" key="1">
    <citation type="submission" date="2018-03" db="EMBL/GenBank/DDBJ databases">
        <authorList>
            <person name="Sun L."/>
            <person name="Liu H."/>
            <person name="Chen W."/>
            <person name="Huang K."/>
            <person name="Liu W."/>
            <person name="Gao X."/>
        </authorList>
    </citation>
    <scope>NUCLEOTIDE SEQUENCE [LARGE SCALE GENOMIC DNA]</scope>
    <source>
        <strain evidence="10">SH9</strain>
    </source>
</reference>
<evidence type="ECO:0000259" key="7">
    <source>
        <dbReference type="PROSITE" id="PS50042"/>
    </source>
</evidence>
<dbReference type="SMART" id="SM00100">
    <property type="entry name" value="cNMP"/>
    <property type="match status" value="1"/>
</dbReference>
<feature type="compositionally biased region" description="Low complexity" evidence="5">
    <location>
        <begin position="77"/>
        <end position="86"/>
    </location>
</feature>
<dbReference type="Proteomes" id="UP000239772">
    <property type="component" value="Unassembled WGS sequence"/>
</dbReference>
<evidence type="ECO:0000256" key="5">
    <source>
        <dbReference type="SAM" id="MobiDB-lite"/>
    </source>
</evidence>
<keyword evidence="2 6" id="KW-0812">Transmembrane</keyword>
<dbReference type="PANTHER" id="PTHR24221">
    <property type="entry name" value="ATP-BINDING CASSETTE SUB-FAMILY B"/>
    <property type="match status" value="1"/>
</dbReference>
<feature type="transmembrane region" description="Helical" evidence="6">
    <location>
        <begin position="434"/>
        <end position="452"/>
    </location>
</feature>
<keyword evidence="10" id="KW-1185">Reference proteome</keyword>
<dbReference type="Pfam" id="PF00027">
    <property type="entry name" value="cNMP_binding"/>
    <property type="match status" value="1"/>
</dbReference>
<dbReference type="SUPFAM" id="SSF52540">
    <property type="entry name" value="P-loop containing nucleoside triphosphate hydrolases"/>
    <property type="match status" value="1"/>
</dbReference>
<keyword evidence="9" id="KW-0547">Nucleotide-binding</keyword>
<dbReference type="GO" id="GO:0140359">
    <property type="term" value="F:ABC-type transporter activity"/>
    <property type="evidence" value="ECO:0007669"/>
    <property type="project" value="InterPro"/>
</dbReference>
<dbReference type="InterPro" id="IPR000595">
    <property type="entry name" value="cNMP-bd_dom"/>
</dbReference>
<feature type="domain" description="Cyclic nucleotide-binding" evidence="7">
    <location>
        <begin position="1028"/>
        <end position="1130"/>
    </location>
</feature>
<dbReference type="InterPro" id="IPR039421">
    <property type="entry name" value="Type_1_exporter"/>
</dbReference>
<dbReference type="AlphaFoldDB" id="A0A2T1HPL3"/>
<evidence type="ECO:0000256" key="2">
    <source>
        <dbReference type="ARBA" id="ARBA00022692"/>
    </source>
</evidence>
<dbReference type="InterPro" id="IPR011527">
    <property type="entry name" value="ABC1_TM_dom"/>
</dbReference>
<feature type="compositionally biased region" description="Basic and acidic residues" evidence="5">
    <location>
        <begin position="99"/>
        <end position="111"/>
    </location>
</feature>
<dbReference type="SUPFAM" id="SSF90123">
    <property type="entry name" value="ABC transporter transmembrane region"/>
    <property type="match status" value="1"/>
</dbReference>
<evidence type="ECO:0000313" key="9">
    <source>
        <dbReference type="EMBL" id="PSC03602.1"/>
    </source>
</evidence>
<feature type="domain" description="ABC transmembrane type-1" evidence="8">
    <location>
        <begin position="229"/>
        <end position="480"/>
    </location>
</feature>
<dbReference type="EMBL" id="PVZS01000023">
    <property type="protein sequence ID" value="PSC03602.1"/>
    <property type="molecule type" value="Genomic_DNA"/>
</dbReference>
<feature type="transmembrane region" description="Helical" evidence="6">
    <location>
        <begin position="176"/>
        <end position="193"/>
    </location>
</feature>
<dbReference type="GO" id="GO:0005886">
    <property type="term" value="C:plasma membrane"/>
    <property type="evidence" value="ECO:0007669"/>
    <property type="project" value="UniProtKB-SubCell"/>
</dbReference>
<sequence length="1195" mass="129042">MLERARDPRGSSREPQEERQQLCFLSLGRRSAAPRKGVMCCCARQARSSGLKVAIACPKGAAGGGFHARPTCPRQPRPAGRRQPGPHASCLRVPRVRRPAHDHIPRGDPMRSVRRRHGAGSACVRGSAVACAGLILGRRPPRASRASAWTSSVPQRPESGEPLFRYIWRRSRSEQVRVLAIVLASIPFYYASLDVPKLIVNDAIQGRAFASSETVTVFRLQAPWSGAVLFEGVQFDRTTYLFALCAIFLALVLVNGAFKYAVNMRKGALGERVLQTLRFELFRAMVTAKPDQNRRLAASEAATIIKDEVEPIGGFVGDAFIQPLFLGGQAATALAFIVVQSVPLGLCAGALVAAQALIIPRLRREQLRLSKMRQLQSRSLAGRIGEVVDGLDEVRNHGAAAYEMSRVEARLEDLYRIRFQLYGRKFLAKFANNLLAQVTPFLFYAIGGYFALRGDLAIGQLVAVIAAYRDLPPPVKELIDWDQQRLDVEVKFQQVMEQFPPRPVGNGLADEPDLSRCMLSASGLGAGQGGSGRGEKVRFEAPSGAHVVLVGPQEAASSLARALSGRAAPGSGRVFLNGRPLDQIPAERLGRTLAYAGPDAAVFEGSFRDNLLYGLRRQPAEPNGEDPWLDLASAGLSDAAQLETALLQVLRTVELEGDLLHEGLSAKIDADRRAELAQRIVAARAAMEEALKAHEASGLVERFDRARYGAHLSIRENLLFTPLPGGDLEPDLLRLLRDVVQERGLEADLERVGAGFAATLVEIFADPGSGRGLVERFGFTTQERLDRFRRALDRRAAGRPASGDVHDFVRLALRYRETRHRLGLLDAALEQRILEARPAAAEFARQRGRDLRTYDAGAYAAGASIRENLLFGRVISEAPSAGERLAAALSETLAATGLDRHVLTVGLEQPAGRGRTLFPAQRAAMSLARCLLKRPSVLVVDGLLPSLGDARGARVLRAVREAMRGRTLVVTMGEDDHALAAGFDLIVELGGGRPRIRSAAGAPPSASPEPAVPDSLGEMVRALRCAPALASLETARLKLLAFTGERVAFSPGDVLMREGDEAHDALVILSGQAAISIDEGACSLRLGLTEPHAIVGEMGALTSSRRSATVTALTPMRALRIRRDVLSELVLEYPEFGLTLLQAQIARTAELETLLIEARRSPLRPISAPQRGGAHSLAKGGERSLNGAQPSGQGT</sequence>
<dbReference type="Gene3D" id="1.20.1560.10">
    <property type="entry name" value="ABC transporter type 1, transmembrane domain"/>
    <property type="match status" value="1"/>
</dbReference>
<name>A0A2T1HPL3_9HYPH</name>
<evidence type="ECO:0000256" key="1">
    <source>
        <dbReference type="ARBA" id="ARBA00004651"/>
    </source>
</evidence>
<accession>A0A2T1HPL3</accession>
<dbReference type="Pfam" id="PF00664">
    <property type="entry name" value="ABC_membrane"/>
    <property type="match status" value="1"/>
</dbReference>
<keyword evidence="9" id="KW-0067">ATP-binding</keyword>
<evidence type="ECO:0000313" key="10">
    <source>
        <dbReference type="Proteomes" id="UP000239772"/>
    </source>
</evidence>
<evidence type="ECO:0000259" key="8">
    <source>
        <dbReference type="PROSITE" id="PS50929"/>
    </source>
</evidence>
<dbReference type="PROSITE" id="PS50929">
    <property type="entry name" value="ABC_TM1F"/>
    <property type="match status" value="1"/>
</dbReference>
<feature type="region of interest" description="Disordered" evidence="5">
    <location>
        <begin position="1165"/>
        <end position="1195"/>
    </location>
</feature>
<dbReference type="InterPro" id="IPR036640">
    <property type="entry name" value="ABC1_TM_sf"/>
</dbReference>
<organism evidence="9 10">
    <name type="scientific">Alsobacter soli</name>
    <dbReference type="NCBI Taxonomy" id="2109933"/>
    <lineage>
        <taxon>Bacteria</taxon>
        <taxon>Pseudomonadati</taxon>
        <taxon>Pseudomonadota</taxon>
        <taxon>Alphaproteobacteria</taxon>
        <taxon>Hyphomicrobiales</taxon>
        <taxon>Alsobacteraceae</taxon>
        <taxon>Alsobacter</taxon>
    </lineage>
</organism>
<dbReference type="CDD" id="cd00038">
    <property type="entry name" value="CAP_ED"/>
    <property type="match status" value="1"/>
</dbReference>
<dbReference type="InterPro" id="IPR014710">
    <property type="entry name" value="RmlC-like_jellyroll"/>
</dbReference>
<dbReference type="Gene3D" id="2.60.120.10">
    <property type="entry name" value="Jelly Rolls"/>
    <property type="match status" value="1"/>
</dbReference>
<protein>
    <submittedName>
        <fullName evidence="9">Multidrug ABC transporter ATP-binding protein</fullName>
    </submittedName>
</protein>
<dbReference type="SUPFAM" id="SSF51206">
    <property type="entry name" value="cAMP-binding domain-like"/>
    <property type="match status" value="1"/>
</dbReference>
<comment type="subcellular location">
    <subcellularLocation>
        <location evidence="1">Cell membrane</location>
        <topology evidence="1">Multi-pass membrane protein</topology>
    </subcellularLocation>
</comment>
<keyword evidence="3 6" id="KW-1133">Transmembrane helix</keyword>
<comment type="caution">
    <text evidence="9">The sequence shown here is derived from an EMBL/GenBank/DDBJ whole genome shotgun (WGS) entry which is preliminary data.</text>
</comment>
<dbReference type="InterPro" id="IPR027417">
    <property type="entry name" value="P-loop_NTPase"/>
</dbReference>
<evidence type="ECO:0000256" key="4">
    <source>
        <dbReference type="ARBA" id="ARBA00023136"/>
    </source>
</evidence>
<evidence type="ECO:0000256" key="6">
    <source>
        <dbReference type="SAM" id="Phobius"/>
    </source>
</evidence>
<feature type="transmembrane region" description="Helical" evidence="6">
    <location>
        <begin position="240"/>
        <end position="262"/>
    </location>
</feature>
<feature type="region of interest" description="Disordered" evidence="5">
    <location>
        <begin position="65"/>
        <end position="119"/>
    </location>
</feature>
<evidence type="ECO:0000256" key="3">
    <source>
        <dbReference type="ARBA" id="ARBA00022989"/>
    </source>
</evidence>
<dbReference type="PROSITE" id="PS50042">
    <property type="entry name" value="CNMP_BINDING_3"/>
    <property type="match status" value="1"/>
</dbReference>
<gene>
    <name evidence="9" type="ORF">SLNSH_18360</name>
</gene>
<dbReference type="GO" id="GO:0034040">
    <property type="term" value="F:ATPase-coupled lipid transmembrane transporter activity"/>
    <property type="evidence" value="ECO:0007669"/>
    <property type="project" value="TreeGrafter"/>
</dbReference>
<keyword evidence="4 6" id="KW-0472">Membrane</keyword>
<dbReference type="GO" id="GO:0005524">
    <property type="term" value="F:ATP binding"/>
    <property type="evidence" value="ECO:0007669"/>
    <property type="project" value="UniProtKB-KW"/>
</dbReference>
<dbReference type="InterPro" id="IPR018490">
    <property type="entry name" value="cNMP-bd_dom_sf"/>
</dbReference>